<keyword evidence="1" id="KW-0521">NADP</keyword>
<protein>
    <submittedName>
        <fullName evidence="4">NADPH2:quinone reductase</fullName>
    </submittedName>
</protein>
<dbReference type="Gene3D" id="3.90.180.10">
    <property type="entry name" value="Medium-chain alcohol dehydrogenases, catalytic domain"/>
    <property type="match status" value="1"/>
</dbReference>
<dbReference type="InterPro" id="IPR011032">
    <property type="entry name" value="GroES-like_sf"/>
</dbReference>
<dbReference type="PANTHER" id="PTHR48106:SF13">
    <property type="entry name" value="QUINONE OXIDOREDUCTASE-RELATED"/>
    <property type="match status" value="1"/>
</dbReference>
<dbReference type="RefSeq" id="WP_073390578.1">
    <property type="nucleotide sequence ID" value="NZ_FQVU01000003.1"/>
</dbReference>
<feature type="domain" description="Enoyl reductase (ER)" evidence="3">
    <location>
        <begin position="10"/>
        <end position="322"/>
    </location>
</feature>
<dbReference type="Pfam" id="PF00107">
    <property type="entry name" value="ADH_zinc_N"/>
    <property type="match status" value="1"/>
</dbReference>
<dbReference type="GO" id="GO:0003960">
    <property type="term" value="F:quinone reductase (NADPH) activity"/>
    <property type="evidence" value="ECO:0007669"/>
    <property type="project" value="InterPro"/>
</dbReference>
<accession>A0A1M5LGC3</accession>
<name>A0A1M5LGC3_9ACTN</name>
<dbReference type="InterPro" id="IPR013149">
    <property type="entry name" value="ADH-like_C"/>
</dbReference>
<proteinExistence type="predicted"/>
<dbReference type="FunFam" id="3.40.50.720:FF:000053">
    <property type="entry name" value="Quinone oxidoreductase 1"/>
    <property type="match status" value="1"/>
</dbReference>
<evidence type="ECO:0000256" key="1">
    <source>
        <dbReference type="ARBA" id="ARBA00022857"/>
    </source>
</evidence>
<dbReference type="EMBL" id="FQVU01000003">
    <property type="protein sequence ID" value="SHG64015.1"/>
    <property type="molecule type" value="Genomic_DNA"/>
</dbReference>
<dbReference type="SMART" id="SM00829">
    <property type="entry name" value="PKS_ER"/>
    <property type="match status" value="1"/>
</dbReference>
<dbReference type="InterPro" id="IPR047618">
    <property type="entry name" value="QOR-like"/>
</dbReference>
<dbReference type="SUPFAM" id="SSF51735">
    <property type="entry name" value="NAD(P)-binding Rossmann-fold domains"/>
    <property type="match status" value="1"/>
</dbReference>
<dbReference type="Pfam" id="PF08240">
    <property type="entry name" value="ADH_N"/>
    <property type="match status" value="1"/>
</dbReference>
<dbReference type="InterPro" id="IPR020843">
    <property type="entry name" value="ER"/>
</dbReference>
<dbReference type="Gene3D" id="3.40.50.720">
    <property type="entry name" value="NAD(P)-binding Rossmann-like Domain"/>
    <property type="match status" value="1"/>
</dbReference>
<dbReference type="SUPFAM" id="SSF50129">
    <property type="entry name" value="GroES-like"/>
    <property type="match status" value="1"/>
</dbReference>
<keyword evidence="5" id="KW-1185">Reference proteome</keyword>
<evidence type="ECO:0000313" key="5">
    <source>
        <dbReference type="Proteomes" id="UP000186132"/>
    </source>
</evidence>
<dbReference type="AlphaFoldDB" id="A0A1M5LGC3"/>
<dbReference type="GO" id="GO:0070402">
    <property type="term" value="F:NADPH binding"/>
    <property type="evidence" value="ECO:0007669"/>
    <property type="project" value="TreeGrafter"/>
</dbReference>
<dbReference type="CDD" id="cd05286">
    <property type="entry name" value="QOR2"/>
    <property type="match status" value="1"/>
</dbReference>
<sequence length="324" mass="32838">MRAVVVTEHGGVDVLAVQQRPDPEPGPGEVLVEVAAAGVNFKDVYMREGVYPGEPPFVLGDECAGRVVAVGAGVDGIGEGDVVATASARGGQAELAVVDAAQAVPVPEQVPADLAAAALLQGMTAHYLVHSTYPVAEGDEVLVHAAAGGVGRLLVQLATAQGARVVATVGSAAKVAVARAAGADVVLRTDEIDAGDLAAAVRDVVPDGVHVVYDGVGRATFEASLAALRPRGLLALFGASSGQVPPFDLQRLNPAGSLFVTRPTLAHYAATRAELLQRAGDVFAGIADGSLDIAVGGRYPLADVATAYRDLEGRRTTGKLLLAP</sequence>
<keyword evidence="2" id="KW-0560">Oxidoreductase</keyword>
<organism evidence="4 5">
    <name type="scientific">Jatrophihabitans endophyticus</name>
    <dbReference type="NCBI Taxonomy" id="1206085"/>
    <lineage>
        <taxon>Bacteria</taxon>
        <taxon>Bacillati</taxon>
        <taxon>Actinomycetota</taxon>
        <taxon>Actinomycetes</taxon>
        <taxon>Jatrophihabitantales</taxon>
        <taxon>Jatrophihabitantaceae</taxon>
        <taxon>Jatrophihabitans</taxon>
    </lineage>
</organism>
<dbReference type="OrthoDB" id="9780520at2"/>
<dbReference type="Proteomes" id="UP000186132">
    <property type="component" value="Unassembled WGS sequence"/>
</dbReference>
<evidence type="ECO:0000256" key="2">
    <source>
        <dbReference type="ARBA" id="ARBA00023002"/>
    </source>
</evidence>
<dbReference type="STRING" id="1206085.SAMN05443575_2441"/>
<dbReference type="PANTHER" id="PTHR48106">
    <property type="entry name" value="QUINONE OXIDOREDUCTASE PIG3-RELATED"/>
    <property type="match status" value="1"/>
</dbReference>
<dbReference type="GO" id="GO:0035925">
    <property type="term" value="F:mRNA 3'-UTR AU-rich region binding"/>
    <property type="evidence" value="ECO:0007669"/>
    <property type="project" value="TreeGrafter"/>
</dbReference>
<evidence type="ECO:0000313" key="4">
    <source>
        <dbReference type="EMBL" id="SHG64015.1"/>
    </source>
</evidence>
<dbReference type="GO" id="GO:0005829">
    <property type="term" value="C:cytosol"/>
    <property type="evidence" value="ECO:0007669"/>
    <property type="project" value="TreeGrafter"/>
</dbReference>
<reference evidence="4 5" key="1">
    <citation type="submission" date="2016-11" db="EMBL/GenBank/DDBJ databases">
        <authorList>
            <person name="Jaros S."/>
            <person name="Januszkiewicz K."/>
            <person name="Wedrychowicz H."/>
        </authorList>
    </citation>
    <scope>NUCLEOTIDE SEQUENCE [LARGE SCALE GENOMIC DNA]</scope>
    <source>
        <strain evidence="4 5">DSM 45627</strain>
    </source>
</reference>
<dbReference type="InterPro" id="IPR013154">
    <property type="entry name" value="ADH-like_N"/>
</dbReference>
<dbReference type="InterPro" id="IPR036291">
    <property type="entry name" value="NAD(P)-bd_dom_sf"/>
</dbReference>
<evidence type="ECO:0000259" key="3">
    <source>
        <dbReference type="SMART" id="SM00829"/>
    </source>
</evidence>
<gene>
    <name evidence="4" type="ORF">SAMN05443575_2441</name>
</gene>